<feature type="transmembrane region" description="Helical" evidence="6">
    <location>
        <begin position="44"/>
        <end position="68"/>
    </location>
</feature>
<feature type="transmembrane region" description="Helical" evidence="6">
    <location>
        <begin position="215"/>
        <end position="237"/>
    </location>
</feature>
<evidence type="ECO:0000256" key="1">
    <source>
        <dbReference type="ARBA" id="ARBA00004651"/>
    </source>
</evidence>
<feature type="transmembrane region" description="Helical" evidence="6">
    <location>
        <begin position="176"/>
        <end position="194"/>
    </location>
</feature>
<keyword evidence="2" id="KW-1003">Cell membrane</keyword>
<keyword evidence="8" id="KW-1185">Reference proteome</keyword>
<evidence type="ECO:0000256" key="5">
    <source>
        <dbReference type="ARBA" id="ARBA00023136"/>
    </source>
</evidence>
<evidence type="ECO:0000256" key="2">
    <source>
        <dbReference type="ARBA" id="ARBA00022475"/>
    </source>
</evidence>
<feature type="transmembrane region" description="Helical" evidence="6">
    <location>
        <begin position="80"/>
        <end position="103"/>
    </location>
</feature>
<feature type="transmembrane region" description="Helical" evidence="6">
    <location>
        <begin position="249"/>
        <end position="271"/>
    </location>
</feature>
<organism evidence="7 8">
    <name type="scientific">Pseudomonas hormoni</name>
    <dbReference type="NCBI Taxonomy" id="3093767"/>
    <lineage>
        <taxon>Bacteria</taxon>
        <taxon>Pseudomonadati</taxon>
        <taxon>Pseudomonadota</taxon>
        <taxon>Gammaproteobacteria</taxon>
        <taxon>Pseudomonadales</taxon>
        <taxon>Pseudomonadaceae</taxon>
        <taxon>Pseudomonas</taxon>
    </lineage>
</organism>
<feature type="transmembrane region" description="Helical" evidence="6">
    <location>
        <begin position="292"/>
        <end position="315"/>
    </location>
</feature>
<feature type="transmembrane region" description="Helical" evidence="6">
    <location>
        <begin position="148"/>
        <end position="170"/>
    </location>
</feature>
<keyword evidence="3 6" id="KW-0812">Transmembrane</keyword>
<evidence type="ECO:0000313" key="8">
    <source>
        <dbReference type="Proteomes" id="UP000681155"/>
    </source>
</evidence>
<keyword evidence="4 6" id="KW-1133">Transmembrane helix</keyword>
<dbReference type="Pfam" id="PF01943">
    <property type="entry name" value="Polysacc_synt"/>
    <property type="match status" value="1"/>
</dbReference>
<dbReference type="InterPro" id="IPR002797">
    <property type="entry name" value="Polysacc_synth"/>
</dbReference>
<feature type="transmembrane region" description="Helical" evidence="6">
    <location>
        <begin position="358"/>
        <end position="378"/>
    </location>
</feature>
<sequence length="425" mass="46450">MTALKRLLNSTATYALANVINSAIPFFLLPVLTRVLAPAEYGVVTMFTTVVGVLSAFTGLSIHGAVSVRHFDNSTDHPRFVGACLGVLAVSTSLVLLVVWLMAGPLARSTEIPESWLLVAVLVSATQAIVQVRLVIWQVRNEVMRYGLFQILQTTLNLSLSLGLIFLLGLGWEGRVLGITVVGFLFAGLALYGLQRRRLVRWSLDREYVRSVLRFGVPLIPHAVGAMMIAMSDRFIITHLLGIGVTGAYAVGVQMGMVVGLLADAFVKAFGPHLFSELKTRDSTSGLRMVRQCAVVFAGFLVLALGYVAFLPYLYPFIVGEQYSASLPIAQLIGFGNAFMGMYYVVAGFLFFFERTVLLAKLTLAVGLLSVALTYSLVNWVGVIGAAWAYVLVQFMFFMGAWRLAQKVFPLPWRSLFRAQSNPGC</sequence>
<gene>
    <name evidence="7" type="ORF">KJF94_22320</name>
</gene>
<dbReference type="Proteomes" id="UP000681155">
    <property type="component" value="Chromosome"/>
</dbReference>
<evidence type="ECO:0000256" key="6">
    <source>
        <dbReference type="SAM" id="Phobius"/>
    </source>
</evidence>
<dbReference type="EMBL" id="CP075566">
    <property type="protein sequence ID" value="QVW22569.1"/>
    <property type="molecule type" value="Genomic_DNA"/>
</dbReference>
<evidence type="ECO:0000256" key="4">
    <source>
        <dbReference type="ARBA" id="ARBA00022989"/>
    </source>
</evidence>
<dbReference type="PANTHER" id="PTHR30250">
    <property type="entry name" value="PST FAMILY PREDICTED COLANIC ACID TRANSPORTER"/>
    <property type="match status" value="1"/>
</dbReference>
<name>A0ABX8ERY3_9PSED</name>
<dbReference type="InterPro" id="IPR050833">
    <property type="entry name" value="Poly_Biosynth_Transport"/>
</dbReference>
<evidence type="ECO:0000313" key="7">
    <source>
        <dbReference type="EMBL" id="QVW22569.1"/>
    </source>
</evidence>
<comment type="subcellular location">
    <subcellularLocation>
        <location evidence="1">Cell membrane</location>
        <topology evidence="1">Multi-pass membrane protein</topology>
    </subcellularLocation>
</comment>
<reference evidence="7 8" key="1">
    <citation type="submission" date="2021-05" db="EMBL/GenBank/DDBJ databases">
        <title>Complete genome of the cytokinin-producing biocontrol strain Pseudomonas fluorescens G20-18.</title>
        <authorList>
            <person name="Nielsen T.K."/>
            <person name="Mekureyaw M.F."/>
            <person name="Hansen L.H."/>
            <person name="Nicolaisen M.H."/>
            <person name="Roitsch T.G."/>
            <person name="Hennessy R.C."/>
        </authorList>
    </citation>
    <scope>NUCLEOTIDE SEQUENCE [LARGE SCALE GENOMIC DNA]</scope>
    <source>
        <strain evidence="7 8">G20-18</strain>
    </source>
</reference>
<feature type="transmembrane region" description="Helical" evidence="6">
    <location>
        <begin position="115"/>
        <end position="136"/>
    </location>
</feature>
<protein>
    <submittedName>
        <fullName evidence="7">Oligosaccharide flippase family protein</fullName>
    </submittedName>
</protein>
<feature type="transmembrane region" description="Helical" evidence="6">
    <location>
        <begin position="327"/>
        <end position="351"/>
    </location>
</feature>
<feature type="transmembrane region" description="Helical" evidence="6">
    <location>
        <begin position="12"/>
        <end position="32"/>
    </location>
</feature>
<proteinExistence type="predicted"/>
<keyword evidence="5 6" id="KW-0472">Membrane</keyword>
<accession>A0ABX8ERY3</accession>
<dbReference type="RefSeq" id="WP_214378848.1">
    <property type="nucleotide sequence ID" value="NZ_CP075566.1"/>
</dbReference>
<feature type="transmembrane region" description="Helical" evidence="6">
    <location>
        <begin position="384"/>
        <end position="405"/>
    </location>
</feature>
<evidence type="ECO:0000256" key="3">
    <source>
        <dbReference type="ARBA" id="ARBA00022692"/>
    </source>
</evidence>
<dbReference type="PANTHER" id="PTHR30250:SF11">
    <property type="entry name" value="O-ANTIGEN TRANSPORTER-RELATED"/>
    <property type="match status" value="1"/>
</dbReference>